<evidence type="ECO:0000313" key="3">
    <source>
        <dbReference type="Proteomes" id="UP000001542"/>
    </source>
</evidence>
<organism evidence="2 3">
    <name type="scientific">Trichomonas vaginalis (strain ATCC PRA-98 / G3)</name>
    <dbReference type="NCBI Taxonomy" id="412133"/>
    <lineage>
        <taxon>Eukaryota</taxon>
        <taxon>Metamonada</taxon>
        <taxon>Parabasalia</taxon>
        <taxon>Trichomonadida</taxon>
        <taxon>Trichomonadidae</taxon>
        <taxon>Trichomonas</taxon>
    </lineage>
</organism>
<dbReference type="VEuPathDB" id="TrichDB:TVAGG3_0718960"/>
<dbReference type="PANTHER" id="PTHR24159">
    <property type="match status" value="1"/>
</dbReference>
<accession>A2DTY7</accession>
<gene>
    <name evidence="2" type="ORF">TVAG_465220</name>
</gene>
<dbReference type="RefSeq" id="XP_001328357.1">
    <property type="nucleotide sequence ID" value="XM_001328322.1"/>
</dbReference>
<dbReference type="AlphaFoldDB" id="A2DTY7"/>
<dbReference type="PANTHER" id="PTHR24159:SF5">
    <property type="entry name" value="ANK_REP_REGION DOMAIN-CONTAINING PROTEIN"/>
    <property type="match status" value="1"/>
</dbReference>
<dbReference type="InParanoid" id="A2DTY7"/>
<feature type="domain" description="DUF3447" evidence="1">
    <location>
        <begin position="153"/>
        <end position="226"/>
    </location>
</feature>
<dbReference type="SUPFAM" id="SSF48403">
    <property type="entry name" value="Ankyrin repeat"/>
    <property type="match status" value="1"/>
</dbReference>
<protein>
    <recommendedName>
        <fullName evidence="1">DUF3447 domain-containing protein</fullName>
    </recommendedName>
</protein>
<dbReference type="KEGG" id="tva:4774141"/>
<proteinExistence type="predicted"/>
<evidence type="ECO:0000313" key="2">
    <source>
        <dbReference type="EMBL" id="EAY16134.1"/>
    </source>
</evidence>
<dbReference type="InterPro" id="IPR020683">
    <property type="entry name" value="DUF3447"/>
</dbReference>
<dbReference type="InterPro" id="IPR036770">
    <property type="entry name" value="Ankyrin_rpt-contain_sf"/>
</dbReference>
<dbReference type="SMR" id="A2DTY7"/>
<name>A2DTY7_TRIV3</name>
<dbReference type="Pfam" id="PF11929">
    <property type="entry name" value="DUF3447"/>
    <property type="match status" value="1"/>
</dbReference>
<dbReference type="VEuPathDB" id="TrichDB:TVAG_465220"/>
<sequence>MMYDNLNVISISECPIPDYIMQIYNSGEELWKSYWKESPNDELTRILRQDNTKPNIASIYPNCEKQIRNFQNSNYEITEQLKSFNDFSKNIQNEDMKSSSPLYKAVNFIINNQIEELKTLINDDPNVLTSVLLEIAALKGNSEIFRYLVLNNISVTNTTCNYAIISGNQEIISLLADSGYDFGKALLIAIEYHRNEIADWIISNYKCPLIDPLFCLETLNIQAFCFCIHNKIGNPLIALLDIGLIDLATGAMNDGFTLDTNDFINYIHSDSKEVVEFILQNKSKIFSSWDPKQ</sequence>
<dbReference type="Gene3D" id="1.25.40.20">
    <property type="entry name" value="Ankyrin repeat-containing domain"/>
    <property type="match status" value="1"/>
</dbReference>
<evidence type="ECO:0000259" key="1">
    <source>
        <dbReference type="Pfam" id="PF11929"/>
    </source>
</evidence>
<keyword evidence="3" id="KW-1185">Reference proteome</keyword>
<reference evidence="2" key="2">
    <citation type="journal article" date="2007" name="Science">
        <title>Draft genome sequence of the sexually transmitted pathogen Trichomonas vaginalis.</title>
        <authorList>
            <person name="Carlton J.M."/>
            <person name="Hirt R.P."/>
            <person name="Silva J.C."/>
            <person name="Delcher A.L."/>
            <person name="Schatz M."/>
            <person name="Zhao Q."/>
            <person name="Wortman J.R."/>
            <person name="Bidwell S.L."/>
            <person name="Alsmark U.C.M."/>
            <person name="Besteiro S."/>
            <person name="Sicheritz-Ponten T."/>
            <person name="Noel C.J."/>
            <person name="Dacks J.B."/>
            <person name="Foster P.G."/>
            <person name="Simillion C."/>
            <person name="Van de Peer Y."/>
            <person name="Miranda-Saavedra D."/>
            <person name="Barton G.J."/>
            <person name="Westrop G.D."/>
            <person name="Mueller S."/>
            <person name="Dessi D."/>
            <person name="Fiori P.L."/>
            <person name="Ren Q."/>
            <person name="Paulsen I."/>
            <person name="Zhang H."/>
            <person name="Bastida-Corcuera F.D."/>
            <person name="Simoes-Barbosa A."/>
            <person name="Brown M.T."/>
            <person name="Hayes R.D."/>
            <person name="Mukherjee M."/>
            <person name="Okumura C.Y."/>
            <person name="Schneider R."/>
            <person name="Smith A.J."/>
            <person name="Vanacova S."/>
            <person name="Villalvazo M."/>
            <person name="Haas B.J."/>
            <person name="Pertea M."/>
            <person name="Feldblyum T.V."/>
            <person name="Utterback T.R."/>
            <person name="Shu C.L."/>
            <person name="Osoegawa K."/>
            <person name="de Jong P.J."/>
            <person name="Hrdy I."/>
            <person name="Horvathova L."/>
            <person name="Zubacova Z."/>
            <person name="Dolezal P."/>
            <person name="Malik S.B."/>
            <person name="Logsdon J.M. Jr."/>
            <person name="Henze K."/>
            <person name="Gupta A."/>
            <person name="Wang C.C."/>
            <person name="Dunne R.L."/>
            <person name="Upcroft J.A."/>
            <person name="Upcroft P."/>
            <person name="White O."/>
            <person name="Salzberg S.L."/>
            <person name="Tang P."/>
            <person name="Chiu C.-H."/>
            <person name="Lee Y.-S."/>
            <person name="Embley T.M."/>
            <person name="Coombs G.H."/>
            <person name="Mottram J.C."/>
            <person name="Tachezy J."/>
            <person name="Fraser-Liggett C.M."/>
            <person name="Johnson P.J."/>
        </authorList>
    </citation>
    <scope>NUCLEOTIDE SEQUENCE [LARGE SCALE GENOMIC DNA]</scope>
    <source>
        <strain evidence="2">G3</strain>
    </source>
</reference>
<dbReference type="Proteomes" id="UP000001542">
    <property type="component" value="Unassembled WGS sequence"/>
</dbReference>
<dbReference type="EMBL" id="DS113246">
    <property type="protein sequence ID" value="EAY16134.1"/>
    <property type="molecule type" value="Genomic_DNA"/>
</dbReference>
<reference evidence="2" key="1">
    <citation type="submission" date="2006-10" db="EMBL/GenBank/DDBJ databases">
        <authorList>
            <person name="Amadeo P."/>
            <person name="Zhao Q."/>
            <person name="Wortman J."/>
            <person name="Fraser-Liggett C."/>
            <person name="Carlton J."/>
        </authorList>
    </citation>
    <scope>NUCLEOTIDE SEQUENCE</scope>
    <source>
        <strain evidence="2">G3</strain>
    </source>
</reference>